<evidence type="ECO:0000313" key="4">
    <source>
        <dbReference type="Proteomes" id="UP000215244"/>
    </source>
</evidence>
<dbReference type="OrthoDB" id="1427559at2"/>
<dbReference type="Proteomes" id="UP000215244">
    <property type="component" value="Chromosome"/>
</dbReference>
<feature type="chain" id="PRO_5043680227" evidence="2">
    <location>
        <begin position="20"/>
        <end position="214"/>
    </location>
</feature>
<dbReference type="AlphaFoldDB" id="A0A223V1W4"/>
<feature type="region of interest" description="Disordered" evidence="1">
    <location>
        <begin position="191"/>
        <end position="214"/>
    </location>
</feature>
<protein>
    <submittedName>
        <fullName evidence="3">Uncharacterized protein</fullName>
    </submittedName>
</protein>
<accession>A0A223V1W4</accession>
<evidence type="ECO:0000313" key="3">
    <source>
        <dbReference type="EMBL" id="ASV29236.1"/>
    </source>
</evidence>
<dbReference type="KEGG" id="marb:CJ263_02785"/>
<gene>
    <name evidence="3" type="ORF">CJ263_02785</name>
</gene>
<dbReference type="EMBL" id="CP022957">
    <property type="protein sequence ID" value="ASV29236.1"/>
    <property type="molecule type" value="Genomic_DNA"/>
</dbReference>
<keyword evidence="2" id="KW-0732">Signal</keyword>
<name>A0A223V1W4_9FLAO</name>
<proteinExistence type="predicted"/>
<evidence type="ECO:0000256" key="2">
    <source>
        <dbReference type="SAM" id="SignalP"/>
    </source>
</evidence>
<dbReference type="RefSeq" id="WP_094995869.1">
    <property type="nucleotide sequence ID" value="NZ_BMJL01000001.1"/>
</dbReference>
<organism evidence="3 4">
    <name type="scientific">Maribacter cobaltidurans</name>
    <dbReference type="NCBI Taxonomy" id="1178778"/>
    <lineage>
        <taxon>Bacteria</taxon>
        <taxon>Pseudomonadati</taxon>
        <taxon>Bacteroidota</taxon>
        <taxon>Flavobacteriia</taxon>
        <taxon>Flavobacteriales</taxon>
        <taxon>Flavobacteriaceae</taxon>
        <taxon>Maribacter</taxon>
    </lineage>
</organism>
<dbReference type="PROSITE" id="PS51257">
    <property type="entry name" value="PROKAR_LIPOPROTEIN"/>
    <property type="match status" value="1"/>
</dbReference>
<sequence length="214" mass="23716">MKTTSSKFLLFIALATLFAACQENPKKESQEMEAQEITYEAPKQIISLEEADSLYVNYKNRRARIIEKMEAESQTDGKPFVPTQFVSFDIEVLKEYIGYVEQEAKKGGTTADSLRIYFGNYGNTSTKYPKKNTVFLLPTAAVNNDYGGIFIDSEGKAKLVRDWFKSQSGVNSKDGRQKAEASLLPTIPATPIMQGGTSLTLNRGNGGPPPKTDF</sequence>
<evidence type="ECO:0000256" key="1">
    <source>
        <dbReference type="SAM" id="MobiDB-lite"/>
    </source>
</evidence>
<feature type="signal peptide" evidence="2">
    <location>
        <begin position="1"/>
        <end position="19"/>
    </location>
</feature>
<reference evidence="3 4" key="1">
    <citation type="submission" date="2017-08" db="EMBL/GenBank/DDBJ databases">
        <title>The complete genome sequence of Maribacter sp. B1, isolated from deep-sea sediment.</title>
        <authorList>
            <person name="Wu Y.-H."/>
            <person name="Cheng H."/>
            <person name="Xu X.-W."/>
        </authorList>
    </citation>
    <scope>NUCLEOTIDE SEQUENCE [LARGE SCALE GENOMIC DNA]</scope>
    <source>
        <strain evidence="3 4">B1</strain>
    </source>
</reference>
<keyword evidence="4" id="KW-1185">Reference proteome</keyword>